<feature type="compositionally biased region" description="Low complexity" evidence="1">
    <location>
        <begin position="123"/>
        <end position="139"/>
    </location>
</feature>
<protein>
    <recommendedName>
        <fullName evidence="2">Insertion element IS150 protein InsJ-like helix-turn-helix domain-containing protein</fullName>
    </recommendedName>
</protein>
<dbReference type="Pfam" id="PF13518">
    <property type="entry name" value="HTH_28"/>
    <property type="match status" value="1"/>
</dbReference>
<evidence type="ECO:0000313" key="3">
    <source>
        <dbReference type="EMBL" id="CAA9402996.1"/>
    </source>
</evidence>
<proteinExistence type="predicted"/>
<gene>
    <name evidence="3" type="ORF">AVDCRST_MAG64-1823</name>
</gene>
<accession>A0A6J4P346</accession>
<dbReference type="InterPro" id="IPR055247">
    <property type="entry name" value="InsJ-like_HTH"/>
</dbReference>
<name>A0A6J4P346_9BACT</name>
<reference evidence="3" key="1">
    <citation type="submission" date="2020-02" db="EMBL/GenBank/DDBJ databases">
        <authorList>
            <person name="Meier V. D."/>
        </authorList>
    </citation>
    <scope>NUCLEOTIDE SEQUENCE</scope>
    <source>
        <strain evidence="3">AVDCRST_MAG64</strain>
    </source>
</reference>
<dbReference type="InterPro" id="IPR009057">
    <property type="entry name" value="Homeodomain-like_sf"/>
</dbReference>
<dbReference type="SUPFAM" id="SSF46689">
    <property type="entry name" value="Homeodomain-like"/>
    <property type="match status" value="1"/>
</dbReference>
<evidence type="ECO:0000259" key="2">
    <source>
        <dbReference type="Pfam" id="PF13518"/>
    </source>
</evidence>
<dbReference type="EMBL" id="CADCUQ010000416">
    <property type="protein sequence ID" value="CAA9402996.1"/>
    <property type="molecule type" value="Genomic_DNA"/>
</dbReference>
<feature type="region of interest" description="Disordered" evidence="1">
    <location>
        <begin position="110"/>
        <end position="139"/>
    </location>
</feature>
<evidence type="ECO:0000256" key="1">
    <source>
        <dbReference type="SAM" id="MobiDB-lite"/>
    </source>
</evidence>
<sequence length="139" mass="14910">MEALSLDLRERVVAACDEGTRSQPEVAEDFGVSPSFVTKLLRRRRLTGRIAAKPRSGGHASAIDATAEAELRSIVRADPDATLAELGDALAARRGVRRSAPVICRALRRLELPRKKRRSTPPSATRRGSAASGARSAGR</sequence>
<organism evidence="3">
    <name type="scientific">uncultured Phycisphaerae bacterium</name>
    <dbReference type="NCBI Taxonomy" id="904963"/>
    <lineage>
        <taxon>Bacteria</taxon>
        <taxon>Pseudomonadati</taxon>
        <taxon>Planctomycetota</taxon>
        <taxon>Phycisphaerae</taxon>
        <taxon>environmental samples</taxon>
    </lineage>
</organism>
<feature type="domain" description="Insertion element IS150 protein InsJ-like helix-turn-helix" evidence="2">
    <location>
        <begin position="9"/>
        <end position="58"/>
    </location>
</feature>
<dbReference type="AlphaFoldDB" id="A0A6J4P346"/>